<evidence type="ECO:0000313" key="3">
    <source>
        <dbReference type="Proteomes" id="UP000244932"/>
    </source>
</evidence>
<name>A0A2R8A6Q2_9RHOB</name>
<accession>A0A2R8A6Q2</accession>
<feature type="transmembrane region" description="Helical" evidence="1">
    <location>
        <begin position="169"/>
        <end position="192"/>
    </location>
</feature>
<feature type="transmembrane region" description="Helical" evidence="1">
    <location>
        <begin position="89"/>
        <end position="109"/>
    </location>
</feature>
<feature type="transmembrane region" description="Helical" evidence="1">
    <location>
        <begin position="204"/>
        <end position="225"/>
    </location>
</feature>
<feature type="transmembrane region" description="Helical" evidence="1">
    <location>
        <begin position="329"/>
        <end position="346"/>
    </location>
</feature>
<keyword evidence="1" id="KW-0472">Membrane</keyword>
<gene>
    <name evidence="2" type="ORF">POI8812_00204</name>
</gene>
<keyword evidence="1" id="KW-0812">Transmembrane</keyword>
<proteinExistence type="predicted"/>
<keyword evidence="1" id="KW-1133">Transmembrane helix</keyword>
<evidence type="ECO:0000256" key="1">
    <source>
        <dbReference type="SAM" id="Phobius"/>
    </source>
</evidence>
<protein>
    <recommendedName>
        <fullName evidence="4">Glycosyltransferase RgtA/B/C/D-like domain-containing protein</fullName>
    </recommendedName>
</protein>
<keyword evidence="3" id="KW-1185">Reference proteome</keyword>
<feature type="transmembrane region" description="Helical" evidence="1">
    <location>
        <begin position="300"/>
        <end position="323"/>
    </location>
</feature>
<dbReference type="RefSeq" id="WP_108780673.1">
    <property type="nucleotide sequence ID" value="NZ_OMKW01000001.1"/>
</dbReference>
<dbReference type="EMBL" id="OMKW01000001">
    <property type="protein sequence ID" value="SPF27909.1"/>
    <property type="molecule type" value="Genomic_DNA"/>
</dbReference>
<dbReference type="Proteomes" id="UP000244932">
    <property type="component" value="Unassembled WGS sequence"/>
</dbReference>
<dbReference type="OrthoDB" id="7664031at2"/>
<feature type="transmembrane region" description="Helical" evidence="1">
    <location>
        <begin position="276"/>
        <end position="293"/>
    </location>
</feature>
<feature type="transmembrane region" description="Helical" evidence="1">
    <location>
        <begin position="25"/>
        <end position="46"/>
    </location>
</feature>
<reference evidence="2 3" key="1">
    <citation type="submission" date="2018-03" db="EMBL/GenBank/DDBJ databases">
        <authorList>
            <person name="Keele B.F."/>
        </authorList>
    </citation>
    <scope>NUCLEOTIDE SEQUENCE [LARGE SCALE GENOMIC DNA]</scope>
    <source>
        <strain evidence="2 3">CeCT 8812</strain>
    </source>
</reference>
<evidence type="ECO:0000313" key="2">
    <source>
        <dbReference type="EMBL" id="SPF27909.1"/>
    </source>
</evidence>
<organism evidence="2 3">
    <name type="scientific">Pontivivens insulae</name>
    <dbReference type="NCBI Taxonomy" id="1639689"/>
    <lineage>
        <taxon>Bacteria</taxon>
        <taxon>Pseudomonadati</taxon>
        <taxon>Pseudomonadota</taxon>
        <taxon>Alphaproteobacteria</taxon>
        <taxon>Rhodobacterales</taxon>
        <taxon>Paracoccaceae</taxon>
        <taxon>Pontivivens</taxon>
    </lineage>
</organism>
<feature type="transmembrane region" description="Helical" evidence="1">
    <location>
        <begin position="121"/>
        <end position="141"/>
    </location>
</feature>
<feature type="transmembrane region" description="Helical" evidence="1">
    <location>
        <begin position="358"/>
        <end position="379"/>
    </location>
</feature>
<dbReference type="AlphaFoldDB" id="A0A2R8A6Q2"/>
<evidence type="ECO:0008006" key="4">
    <source>
        <dbReference type="Google" id="ProtNLM"/>
    </source>
</evidence>
<sequence>MSFLGLGDKQQLTAQQEQVMAERRWHIIAVILAIVSALVLSAPNLVDPMIRHDDYPALFTDAEIFWPKTLHEGRWLNYVWHLRPVITPAWFNFAVYQTLWAVLAVTIALQATRNESDRVFVAALTLLIISSSLSTLISLWFNTLLPGLAVLTLYGVLGHALSQRTYRRLLPLFVVVSFSAYTTYPLILLALCIAQTDQRSLKDLLWLLCLFVASFALAIFAAYTLNWAVHGVFGVPLDTWRDASGADDLAGMINNLPLLIEVFEEFIVKASYGFKSLGYLHLLILVSASVVLLRVRPMEALYLLAGLGAGLGLIGLLVLKAGVITPPRAFIFAWIFYGIIVVRAALALKQQSAIGGRIARVLVLLMSCFYAMVTVKQYASYGAWQVQTRLIARQLDEIDPSGERTLLISGDVLTLNSAQAAHLQSPDAMASRMKQISGREVILCDEAPASCEQLETLAASGEILEPVRLDIASELSP</sequence>